<proteinExistence type="predicted"/>
<protein>
    <submittedName>
        <fullName evidence="3">Ovule protein</fullName>
    </submittedName>
</protein>
<evidence type="ECO:0000313" key="3">
    <source>
        <dbReference type="WBParaSite" id="HPLM_0001551101-mRNA-1"/>
    </source>
</evidence>
<keyword evidence="2" id="KW-1185">Reference proteome</keyword>
<name>A0A0N4WV07_HAEPC</name>
<dbReference type="Proteomes" id="UP000268014">
    <property type="component" value="Unassembled WGS sequence"/>
</dbReference>
<accession>A0A0N4WV07</accession>
<reference evidence="1 2" key="2">
    <citation type="submission" date="2018-11" db="EMBL/GenBank/DDBJ databases">
        <authorList>
            <consortium name="Pathogen Informatics"/>
        </authorList>
    </citation>
    <scope>NUCLEOTIDE SEQUENCE [LARGE SCALE GENOMIC DNA]</scope>
    <source>
        <strain evidence="1 2">MHpl1</strain>
    </source>
</reference>
<gene>
    <name evidence="1" type="ORF">HPLM_LOCUS15503</name>
</gene>
<dbReference type="WBParaSite" id="HPLM_0001551101-mRNA-1">
    <property type="protein sequence ID" value="HPLM_0001551101-mRNA-1"/>
    <property type="gene ID" value="HPLM_0001551101"/>
</dbReference>
<sequence length="75" mass="9014">MKNWLVPFWEEMSNEESTCTRRSQSLAQRALPLNALCWPVYLEKDFHLIEPPVSFVQFFSTWSLCDHTRHRVFIL</sequence>
<evidence type="ECO:0000313" key="1">
    <source>
        <dbReference type="EMBL" id="VDO56849.1"/>
    </source>
</evidence>
<organism evidence="3">
    <name type="scientific">Haemonchus placei</name>
    <name type="common">Barber's pole worm</name>
    <dbReference type="NCBI Taxonomy" id="6290"/>
    <lineage>
        <taxon>Eukaryota</taxon>
        <taxon>Metazoa</taxon>
        <taxon>Ecdysozoa</taxon>
        <taxon>Nematoda</taxon>
        <taxon>Chromadorea</taxon>
        <taxon>Rhabditida</taxon>
        <taxon>Rhabditina</taxon>
        <taxon>Rhabditomorpha</taxon>
        <taxon>Strongyloidea</taxon>
        <taxon>Trichostrongylidae</taxon>
        <taxon>Haemonchus</taxon>
    </lineage>
</organism>
<dbReference type="EMBL" id="UZAF01019006">
    <property type="protein sequence ID" value="VDO56849.1"/>
    <property type="molecule type" value="Genomic_DNA"/>
</dbReference>
<dbReference type="AlphaFoldDB" id="A0A0N4WV07"/>
<evidence type="ECO:0000313" key="2">
    <source>
        <dbReference type="Proteomes" id="UP000268014"/>
    </source>
</evidence>
<reference evidence="3" key="1">
    <citation type="submission" date="2017-02" db="UniProtKB">
        <authorList>
            <consortium name="WormBaseParasite"/>
        </authorList>
    </citation>
    <scope>IDENTIFICATION</scope>
</reference>